<evidence type="ECO:0000313" key="1">
    <source>
        <dbReference type="EMBL" id="CAB4161372.1"/>
    </source>
</evidence>
<organism evidence="1">
    <name type="scientific">uncultured Caudovirales phage</name>
    <dbReference type="NCBI Taxonomy" id="2100421"/>
    <lineage>
        <taxon>Viruses</taxon>
        <taxon>Duplodnaviria</taxon>
        <taxon>Heunggongvirae</taxon>
        <taxon>Uroviricota</taxon>
        <taxon>Caudoviricetes</taxon>
        <taxon>Peduoviridae</taxon>
        <taxon>Maltschvirus</taxon>
        <taxon>Maltschvirus maltsch</taxon>
    </lineage>
</organism>
<accession>A0A6J5NRH2</accession>
<name>A0A6J5NRH2_9CAUD</name>
<protein>
    <submittedName>
        <fullName evidence="1">Uncharacterized protein</fullName>
    </submittedName>
</protein>
<proteinExistence type="predicted"/>
<sequence>MKYLVGIIGILFLPFAVIFVAFEAACVYIVNSCNEDE</sequence>
<reference evidence="1" key="1">
    <citation type="submission" date="2020-04" db="EMBL/GenBank/DDBJ databases">
        <authorList>
            <person name="Chiriac C."/>
            <person name="Salcher M."/>
            <person name="Ghai R."/>
            <person name="Kavagutti S V."/>
        </authorList>
    </citation>
    <scope>NUCLEOTIDE SEQUENCE</scope>
</reference>
<gene>
    <name evidence="1" type="ORF">UFOVP770_44</name>
</gene>
<dbReference type="EMBL" id="LR796715">
    <property type="protein sequence ID" value="CAB4161372.1"/>
    <property type="molecule type" value="Genomic_DNA"/>
</dbReference>